<feature type="transmembrane region" description="Helical" evidence="1">
    <location>
        <begin position="43"/>
        <end position="63"/>
    </location>
</feature>
<dbReference type="PANTHER" id="PTHR40465">
    <property type="entry name" value="CHROMOSOME 1, WHOLE GENOME SHOTGUN SEQUENCE"/>
    <property type="match status" value="1"/>
</dbReference>
<reference evidence="3 4" key="1">
    <citation type="journal article" date="2016" name="Mol. Biol. Evol.">
        <title>Comparative Genomics of Early-Diverging Mushroom-Forming Fungi Provides Insights into the Origins of Lignocellulose Decay Capabilities.</title>
        <authorList>
            <person name="Nagy L.G."/>
            <person name="Riley R."/>
            <person name="Tritt A."/>
            <person name="Adam C."/>
            <person name="Daum C."/>
            <person name="Floudas D."/>
            <person name="Sun H."/>
            <person name="Yadav J.S."/>
            <person name="Pangilinan J."/>
            <person name="Larsson K.H."/>
            <person name="Matsuura K."/>
            <person name="Barry K."/>
            <person name="Labutti K."/>
            <person name="Kuo R."/>
            <person name="Ohm R.A."/>
            <person name="Bhattacharya S.S."/>
            <person name="Shirouzu T."/>
            <person name="Yoshinaga Y."/>
            <person name="Martin F.M."/>
            <person name="Grigoriev I.V."/>
            <person name="Hibbett D.S."/>
        </authorList>
    </citation>
    <scope>NUCLEOTIDE SEQUENCE [LARGE SCALE GENOMIC DNA]</scope>
    <source>
        <strain evidence="3 4">HHB14362 ss-1</strain>
    </source>
</reference>
<keyword evidence="1" id="KW-0472">Membrane</keyword>
<feature type="domain" description="DUF6534" evidence="2">
    <location>
        <begin position="169"/>
        <end position="257"/>
    </location>
</feature>
<evidence type="ECO:0000313" key="3">
    <source>
        <dbReference type="EMBL" id="KZT20705.1"/>
    </source>
</evidence>
<dbReference type="EMBL" id="KV425616">
    <property type="protein sequence ID" value="KZT20705.1"/>
    <property type="molecule type" value="Genomic_DNA"/>
</dbReference>
<sequence length="274" mass="30260">MSSTLDLLLGAPFVGTIVSGILYGIMCGQVLRYYSAYPDDRPLLKWMVAIVFAGDTMGQCLAGHAQWYYLINKCGHGLCLHNIWSDTGTAIPQQICSYISKAFFIMRIWRFRGNKAALALFVPAAIGLVSFFLYLRPVFKYPEFGLYSPDSPHYPAVQKLLMLSAASALLTDVGITIGMCYLLHVARKEGIPSSRSWSIMTVLITYTLATGLLAMICEALLIATFIALPRTFVFDAVFYILGQVDVNCMLAALNLREALRGRFNSTATVRFASS</sequence>
<evidence type="ECO:0000259" key="2">
    <source>
        <dbReference type="Pfam" id="PF20152"/>
    </source>
</evidence>
<proteinExistence type="predicted"/>
<feature type="transmembrane region" description="Helical" evidence="1">
    <location>
        <begin position="232"/>
        <end position="253"/>
    </location>
</feature>
<accession>A0A165P9B9</accession>
<feature type="transmembrane region" description="Helical" evidence="1">
    <location>
        <begin position="116"/>
        <end position="135"/>
    </location>
</feature>
<evidence type="ECO:0000313" key="4">
    <source>
        <dbReference type="Proteomes" id="UP000076761"/>
    </source>
</evidence>
<feature type="transmembrane region" description="Helical" evidence="1">
    <location>
        <begin position="160"/>
        <end position="183"/>
    </location>
</feature>
<dbReference type="PANTHER" id="PTHR40465:SF1">
    <property type="entry name" value="DUF6534 DOMAIN-CONTAINING PROTEIN"/>
    <property type="match status" value="1"/>
</dbReference>
<dbReference type="OrthoDB" id="2535105at2759"/>
<evidence type="ECO:0000256" key="1">
    <source>
        <dbReference type="SAM" id="Phobius"/>
    </source>
</evidence>
<organism evidence="3 4">
    <name type="scientific">Neolentinus lepideus HHB14362 ss-1</name>
    <dbReference type="NCBI Taxonomy" id="1314782"/>
    <lineage>
        <taxon>Eukaryota</taxon>
        <taxon>Fungi</taxon>
        <taxon>Dikarya</taxon>
        <taxon>Basidiomycota</taxon>
        <taxon>Agaricomycotina</taxon>
        <taxon>Agaricomycetes</taxon>
        <taxon>Gloeophyllales</taxon>
        <taxon>Gloeophyllaceae</taxon>
        <taxon>Neolentinus</taxon>
    </lineage>
</organism>
<keyword evidence="1" id="KW-1133">Transmembrane helix</keyword>
<keyword evidence="1" id="KW-0812">Transmembrane</keyword>
<dbReference type="Pfam" id="PF20152">
    <property type="entry name" value="DUF6534"/>
    <property type="match status" value="1"/>
</dbReference>
<feature type="transmembrane region" description="Helical" evidence="1">
    <location>
        <begin position="7"/>
        <end position="31"/>
    </location>
</feature>
<keyword evidence="4" id="KW-1185">Reference proteome</keyword>
<dbReference type="AlphaFoldDB" id="A0A165P9B9"/>
<name>A0A165P9B9_9AGAM</name>
<dbReference type="InParanoid" id="A0A165P9B9"/>
<dbReference type="InterPro" id="IPR045339">
    <property type="entry name" value="DUF6534"/>
</dbReference>
<protein>
    <recommendedName>
        <fullName evidence="2">DUF6534 domain-containing protein</fullName>
    </recommendedName>
</protein>
<feature type="transmembrane region" description="Helical" evidence="1">
    <location>
        <begin position="203"/>
        <end position="226"/>
    </location>
</feature>
<dbReference type="Proteomes" id="UP000076761">
    <property type="component" value="Unassembled WGS sequence"/>
</dbReference>
<gene>
    <name evidence="3" type="ORF">NEOLEDRAFT_830323</name>
</gene>